<dbReference type="EMBL" id="JAFMOU010000070">
    <property type="protein sequence ID" value="MBU9836676.1"/>
    <property type="molecule type" value="Genomic_DNA"/>
</dbReference>
<dbReference type="RefSeq" id="WP_217138926.1">
    <property type="nucleotide sequence ID" value="NZ_JAFMOU010000070.1"/>
</dbReference>
<dbReference type="CDD" id="cd00519">
    <property type="entry name" value="Lipase_3"/>
    <property type="match status" value="1"/>
</dbReference>
<proteinExistence type="predicted"/>
<evidence type="ECO:0000259" key="1">
    <source>
        <dbReference type="Pfam" id="PF01764"/>
    </source>
</evidence>
<dbReference type="InterPro" id="IPR002921">
    <property type="entry name" value="Fungal_lipase-type"/>
</dbReference>
<comment type="caution">
    <text evidence="2">The sequence shown here is derived from an EMBL/GenBank/DDBJ whole genome shotgun (WGS) entry which is preliminary data.</text>
</comment>
<evidence type="ECO:0000313" key="3">
    <source>
        <dbReference type="Proteomes" id="UP000699865"/>
    </source>
</evidence>
<dbReference type="Pfam" id="PF01764">
    <property type="entry name" value="Lipase_3"/>
    <property type="match status" value="1"/>
</dbReference>
<dbReference type="InterPro" id="IPR051218">
    <property type="entry name" value="Sec_MonoDiacylglyc_Lipase"/>
</dbReference>
<dbReference type="Proteomes" id="UP000699865">
    <property type="component" value="Unassembled WGS sequence"/>
</dbReference>
<dbReference type="PANTHER" id="PTHR45856:SF24">
    <property type="entry name" value="FUNGAL LIPASE-LIKE DOMAIN-CONTAINING PROTEIN"/>
    <property type="match status" value="1"/>
</dbReference>
<organism evidence="2 3">
    <name type="scientific">Rahnella perminowiae</name>
    <dbReference type="NCBI Taxonomy" id="2816244"/>
    <lineage>
        <taxon>Bacteria</taxon>
        <taxon>Pseudomonadati</taxon>
        <taxon>Pseudomonadota</taxon>
        <taxon>Gammaproteobacteria</taxon>
        <taxon>Enterobacterales</taxon>
        <taxon>Yersiniaceae</taxon>
        <taxon>Rahnella</taxon>
    </lineage>
</organism>
<name>A0ABS6L4B2_9GAMM</name>
<dbReference type="PANTHER" id="PTHR45856">
    <property type="entry name" value="ALPHA/BETA-HYDROLASES SUPERFAMILY PROTEIN"/>
    <property type="match status" value="1"/>
</dbReference>
<sequence length="666" mass="75748">MATQQAYTSASPKNHDAYTGKQKPYWVEIQLVDEEGKAVANMPWQAENSATPGGYEKELKGTSDATGLIRIEPRYGSELRLFIDAQPLAKEMEQRSLRVSRELNDSTVRKDAEENGHIWHYAVIGELCRKLPDIEQRDGEPFPPPFHFPADKSFVGFKIRTNELEQRHVIEICPFRAWELVLHHQKEYSMANAINLGAAASLAYADDSMFDTASISRFFLTQCQDLFKLPQLRKGTYITNTLVHDVPFSERYHPPVFMDTSRDTSGGYDENGEEKPSIVGNGDTQLFYAYNNDKMIISWRGTAGLYDIGTDLVFRPVNTETCEINKVQCATLFPKGKVHEGFWNGYSRIGAKFKEKFEILNDLSERLDLFICGHSLGGALALINSAFLKDYNPVFYSYGMPRTFTRDSIALLSDLIHFRHVNDNDPVPAVPPEANVDNYLYELWGPVGGVLGGLWSSLIELPAWQIKQWGDCFWHHGNPVVFLTTTQSREWKDCKRTYPVAAGCITLKSRMPVKTKLYLVPALAEKVAQEAGQDQKGFINSLTQEDLAKYFPEGKNPNRGADLTFGDHFMTAYMPYINNKLLELIDDKGLSKDKHFTEHKENVKKFVEQMSEESFEIPKNESERNINFLTLETMLEKTLLSTLKIKNGKDSLERFAHYGEEEIENA</sequence>
<reference evidence="2 3" key="1">
    <citation type="submission" date="2021-03" db="EMBL/GenBank/DDBJ databases">
        <title>Five novel Rahnella species.</title>
        <authorList>
            <person name="Brady C."/>
            <person name="Asselin J."/>
            <person name="Beer S."/>
            <person name="Bruberg M.B."/>
            <person name="Crampton B."/>
            <person name="Venter S."/>
            <person name="Arnold D."/>
            <person name="Denman S."/>
        </authorList>
    </citation>
    <scope>NUCLEOTIDE SEQUENCE [LARGE SCALE GENOMIC DNA]</scope>
    <source>
        <strain evidence="2 3">L72c</strain>
    </source>
</reference>
<feature type="domain" description="Fungal lipase-type" evidence="1">
    <location>
        <begin position="296"/>
        <end position="433"/>
    </location>
</feature>
<keyword evidence="3" id="KW-1185">Reference proteome</keyword>
<protein>
    <submittedName>
        <fullName evidence="2">Lipase family protein</fullName>
    </submittedName>
</protein>
<evidence type="ECO:0000313" key="2">
    <source>
        <dbReference type="EMBL" id="MBU9836676.1"/>
    </source>
</evidence>
<accession>A0ABS6L4B2</accession>
<gene>
    <name evidence="2" type="ORF">J1786_17880</name>
</gene>